<evidence type="ECO:0000313" key="2">
    <source>
        <dbReference type="Proteomes" id="UP001054837"/>
    </source>
</evidence>
<protein>
    <submittedName>
        <fullName evidence="1">Uncharacterized protein</fullName>
    </submittedName>
</protein>
<dbReference type="Proteomes" id="UP001054837">
    <property type="component" value="Unassembled WGS sequence"/>
</dbReference>
<comment type="caution">
    <text evidence="1">The sequence shown here is derived from an EMBL/GenBank/DDBJ whole genome shotgun (WGS) entry which is preliminary data.</text>
</comment>
<sequence length="127" mass="13922">MQTTGRSPASLGNGGPLLLRYQGIVCANNAPASEAANALETAFKASEVKYSAGTMLNILQQNIMELRRKLMSFNDFYEKRTHTIQIACLQDPKLSKIMEFMIKGYAILRKVRKDGAGNGLSALIKTP</sequence>
<name>A0AAV4MXC0_9ARAC</name>
<accession>A0AAV4MXC0</accession>
<dbReference type="AlphaFoldDB" id="A0AAV4MXC0"/>
<reference evidence="1 2" key="1">
    <citation type="submission" date="2021-06" db="EMBL/GenBank/DDBJ databases">
        <title>Caerostris darwini draft genome.</title>
        <authorList>
            <person name="Kono N."/>
            <person name="Arakawa K."/>
        </authorList>
    </citation>
    <scope>NUCLEOTIDE SEQUENCE [LARGE SCALE GENOMIC DNA]</scope>
</reference>
<organism evidence="1 2">
    <name type="scientific">Caerostris darwini</name>
    <dbReference type="NCBI Taxonomy" id="1538125"/>
    <lineage>
        <taxon>Eukaryota</taxon>
        <taxon>Metazoa</taxon>
        <taxon>Ecdysozoa</taxon>
        <taxon>Arthropoda</taxon>
        <taxon>Chelicerata</taxon>
        <taxon>Arachnida</taxon>
        <taxon>Araneae</taxon>
        <taxon>Araneomorphae</taxon>
        <taxon>Entelegynae</taxon>
        <taxon>Araneoidea</taxon>
        <taxon>Araneidae</taxon>
        <taxon>Caerostris</taxon>
    </lineage>
</organism>
<dbReference type="EMBL" id="BPLQ01000840">
    <property type="protein sequence ID" value="GIX75614.1"/>
    <property type="molecule type" value="Genomic_DNA"/>
</dbReference>
<evidence type="ECO:0000313" key="1">
    <source>
        <dbReference type="EMBL" id="GIX75614.1"/>
    </source>
</evidence>
<gene>
    <name evidence="1" type="ORF">CDAR_13631</name>
</gene>
<proteinExistence type="predicted"/>
<keyword evidence="2" id="KW-1185">Reference proteome</keyword>